<reference evidence="8" key="2">
    <citation type="submission" date="2025-08" db="UniProtKB">
        <authorList>
            <consortium name="Ensembl"/>
        </authorList>
    </citation>
    <scope>IDENTIFICATION</scope>
</reference>
<dbReference type="GO" id="GO:0016020">
    <property type="term" value="C:membrane"/>
    <property type="evidence" value="ECO:0007669"/>
    <property type="project" value="UniProtKB-SubCell"/>
</dbReference>
<evidence type="ECO:0000256" key="5">
    <source>
        <dbReference type="ARBA" id="ARBA00023065"/>
    </source>
</evidence>
<dbReference type="OrthoDB" id="8430468at2759"/>
<dbReference type="InterPro" id="IPR000272">
    <property type="entry name" value="Ion-transport_regulator_FXYD"/>
</dbReference>
<evidence type="ECO:0000256" key="7">
    <source>
        <dbReference type="RuleBase" id="RU364131"/>
    </source>
</evidence>
<keyword evidence="7" id="KW-1133">Transmembrane helix</keyword>
<evidence type="ECO:0000313" key="9">
    <source>
        <dbReference type="Proteomes" id="UP000694397"/>
    </source>
</evidence>
<dbReference type="GeneTree" id="ENSGT00940000176207"/>
<dbReference type="Ensembl" id="ENSSFOT00015044124.1">
    <property type="protein sequence ID" value="ENSSFOP00015066556.1"/>
    <property type="gene ID" value="ENSSFOG00015032566.1"/>
</dbReference>
<keyword evidence="9" id="KW-1185">Reference proteome</keyword>
<organism evidence="8 9">
    <name type="scientific">Scleropages formosus</name>
    <name type="common">Asian bonytongue</name>
    <name type="synonym">Osteoglossum formosum</name>
    <dbReference type="NCBI Taxonomy" id="113540"/>
    <lineage>
        <taxon>Eukaryota</taxon>
        <taxon>Metazoa</taxon>
        <taxon>Chordata</taxon>
        <taxon>Craniata</taxon>
        <taxon>Vertebrata</taxon>
        <taxon>Euteleostomi</taxon>
        <taxon>Actinopterygii</taxon>
        <taxon>Neopterygii</taxon>
        <taxon>Teleostei</taxon>
        <taxon>Osteoglossocephala</taxon>
        <taxon>Osteoglossomorpha</taxon>
        <taxon>Osteoglossiformes</taxon>
        <taxon>Osteoglossidae</taxon>
        <taxon>Scleropages</taxon>
    </lineage>
</organism>
<dbReference type="PANTHER" id="PTHR14132">
    <property type="entry name" value="SODIUM/POTASSIUM-TRANSPORTING ATPASE SUBUNIT GAMMA"/>
    <property type="match status" value="1"/>
</dbReference>
<dbReference type="Proteomes" id="UP000694397">
    <property type="component" value="Chromosome 10"/>
</dbReference>
<dbReference type="FunFam" id="1.20.5.780:FF:000009">
    <property type="entry name" value="FXYD domain-containing ion transport regulator"/>
    <property type="match status" value="1"/>
</dbReference>
<dbReference type="CDD" id="cd20330">
    <property type="entry name" value="FXYD12"/>
    <property type="match status" value="1"/>
</dbReference>
<feature type="transmembrane region" description="Helical" evidence="7">
    <location>
        <begin position="93"/>
        <end position="112"/>
    </location>
</feature>
<dbReference type="PANTHER" id="PTHR14132:SF14">
    <property type="entry name" value="FXYD DOMAIN-CONTAINING ION TRANSPORT REGULATOR 5"/>
    <property type="match status" value="1"/>
</dbReference>
<evidence type="ECO:0000313" key="8">
    <source>
        <dbReference type="Ensembl" id="ENSSFOP00015066556.1"/>
    </source>
</evidence>
<name>A0A8C9VYV2_SCLFO</name>
<sequence length="130" mass="14239">RSFFIGQYICAGNGSAGVDGFTVQRKRADWWVGRHHVRLALLNTHTRSGGQASRPQRNLPAVQPHRRINMSSGGAPEVDPDADFVYDYHTLRIGGLIFAGVIVFLSILLLAGNSIRRCGKSKPSPPKEDS</sequence>
<evidence type="ECO:0000256" key="6">
    <source>
        <dbReference type="ARBA" id="ARBA00023136"/>
    </source>
</evidence>
<evidence type="ECO:0000256" key="1">
    <source>
        <dbReference type="ARBA" id="ARBA00004167"/>
    </source>
</evidence>
<proteinExistence type="inferred from homology"/>
<dbReference type="AlphaFoldDB" id="A0A8C9VYV2"/>
<keyword evidence="6 7" id="KW-0472">Membrane</keyword>
<keyword evidence="3 7" id="KW-0813">Transport</keyword>
<dbReference type="GO" id="GO:0006811">
    <property type="term" value="P:monoatomic ion transport"/>
    <property type="evidence" value="ECO:0007669"/>
    <property type="project" value="UniProtKB-KW"/>
</dbReference>
<evidence type="ECO:0000256" key="2">
    <source>
        <dbReference type="ARBA" id="ARBA00005948"/>
    </source>
</evidence>
<evidence type="ECO:0000256" key="4">
    <source>
        <dbReference type="ARBA" id="ARBA00022692"/>
    </source>
</evidence>
<keyword evidence="4 7" id="KW-0812">Transmembrane</keyword>
<reference evidence="8 9" key="1">
    <citation type="submission" date="2019-04" db="EMBL/GenBank/DDBJ databases">
        <authorList>
            <consortium name="Wellcome Sanger Institute Data Sharing"/>
        </authorList>
    </citation>
    <scope>NUCLEOTIDE SEQUENCE [LARGE SCALE GENOMIC DNA]</scope>
</reference>
<evidence type="ECO:0000256" key="3">
    <source>
        <dbReference type="ARBA" id="ARBA00022448"/>
    </source>
</evidence>
<keyword evidence="5 7" id="KW-0406">Ion transport</keyword>
<dbReference type="Pfam" id="PF02038">
    <property type="entry name" value="ATP1G1_PLM_MAT8"/>
    <property type="match status" value="1"/>
</dbReference>
<dbReference type="GO" id="GO:0043269">
    <property type="term" value="P:regulation of monoatomic ion transport"/>
    <property type="evidence" value="ECO:0007669"/>
    <property type="project" value="InterPro"/>
</dbReference>
<reference evidence="8" key="3">
    <citation type="submission" date="2025-09" db="UniProtKB">
        <authorList>
            <consortium name="Ensembl"/>
        </authorList>
    </citation>
    <scope>IDENTIFICATION</scope>
</reference>
<dbReference type="Gene3D" id="1.20.5.780">
    <property type="entry name" value="Single helix bin"/>
    <property type="match status" value="1"/>
</dbReference>
<comment type="subcellular location">
    <subcellularLocation>
        <location evidence="1">Membrane</location>
        <topology evidence="1">Single-pass membrane protein</topology>
    </subcellularLocation>
</comment>
<protein>
    <recommendedName>
        <fullName evidence="7">FXYD domain-containing ion transport regulator</fullName>
    </recommendedName>
</protein>
<dbReference type="GO" id="GO:0017080">
    <property type="term" value="F:sodium channel regulator activity"/>
    <property type="evidence" value="ECO:0007669"/>
    <property type="project" value="TreeGrafter"/>
</dbReference>
<accession>A0A8C9VYV2</accession>
<comment type="similarity">
    <text evidence="2 7">Belongs to the FXYD family.</text>
</comment>